<proteinExistence type="predicted"/>
<evidence type="ECO:0000313" key="1">
    <source>
        <dbReference type="EMBL" id="ACU98685.1"/>
    </source>
</evidence>
<dbReference type="KEGG" id="svi:Svir_37400"/>
<accession>C7MR99</accession>
<evidence type="ECO:0000313" key="2">
    <source>
        <dbReference type="Proteomes" id="UP000000841"/>
    </source>
</evidence>
<gene>
    <name evidence="1" type="ordered locus">Svir_37400</name>
</gene>
<organism evidence="1 2">
    <name type="scientific">Saccharomonospora viridis (strain ATCC 15386 / DSM 43017 / JCM 3036 / CCUG 5913 / NBRC 12207 / NCIMB 9602 / P101)</name>
    <name type="common">Thermoactinomyces viridis</name>
    <dbReference type="NCBI Taxonomy" id="471857"/>
    <lineage>
        <taxon>Bacteria</taxon>
        <taxon>Bacillati</taxon>
        <taxon>Actinomycetota</taxon>
        <taxon>Actinomycetes</taxon>
        <taxon>Pseudonocardiales</taxon>
        <taxon>Pseudonocardiaceae</taxon>
        <taxon>Saccharomonospora</taxon>
    </lineage>
</organism>
<reference evidence="1 2" key="1">
    <citation type="journal article" date="2009" name="Stand. Genomic Sci.">
        <title>Complete genome sequence of Saccharomonospora viridis type strain (P101).</title>
        <authorList>
            <person name="Pati A."/>
            <person name="Sikorski J."/>
            <person name="Nolan M."/>
            <person name="Lapidus A."/>
            <person name="Copeland A."/>
            <person name="Glavina Del Rio T."/>
            <person name="Lucas S."/>
            <person name="Chen F."/>
            <person name="Tice H."/>
            <person name="Pitluck S."/>
            <person name="Cheng J.F."/>
            <person name="Chertkov O."/>
            <person name="Brettin T."/>
            <person name="Han C."/>
            <person name="Detter J.C."/>
            <person name="Kuske C."/>
            <person name="Bruce D."/>
            <person name="Goodwin L."/>
            <person name="Chain P."/>
            <person name="D'haeseleer P."/>
            <person name="Chen A."/>
            <person name="Palaniappan K."/>
            <person name="Ivanova N."/>
            <person name="Mavromatis K."/>
            <person name="Mikhailova N."/>
            <person name="Rohde M."/>
            <person name="Tindall B.J."/>
            <person name="Goker M."/>
            <person name="Bristow J."/>
            <person name="Eisen J.A."/>
            <person name="Markowitz V."/>
            <person name="Hugenholtz P."/>
            <person name="Kyrpides N.C."/>
            <person name="Klenk H.P."/>
        </authorList>
    </citation>
    <scope>NUCLEOTIDE SEQUENCE [LARGE SCALE GENOMIC DNA]</scope>
    <source>
        <strain evidence="2">ATCC 15386 / DSM 43017 / JCM 3036 / NBRC 12207 / P101</strain>
    </source>
</reference>
<name>C7MR99_SACVD</name>
<dbReference type="eggNOG" id="ENOG502ZRE7">
    <property type="taxonomic scope" value="Bacteria"/>
</dbReference>
<sequence length="262" mass="28684">MLPRSTAVLWRSAYRRAVLSAFNTVPFYRERWALDGRTEPTLVPGRKGRHDGATEPELLTRTVVDLVPLAGGETRIDPARGLGRVLPTARRVRPGTLVVIVDPAVPTPPVDLPRGLRGCVVNPETLADDTSSGAVVELVSAVRRGEPVLVVGGDKDLARLCSALPQESAHRIDRLPHRSLSELDGGPYGVLHDPLLGYFGAFRECGRWHLDWRRVYARRTRSGLAFTLLTQRSPMLVDVLVDGGVRAEIRPCPRHGTPVVSP</sequence>
<dbReference type="STRING" id="471857.Svir_37400"/>
<dbReference type="AlphaFoldDB" id="C7MR99"/>
<dbReference type="EMBL" id="CP001683">
    <property type="protein sequence ID" value="ACU98685.1"/>
    <property type="molecule type" value="Genomic_DNA"/>
</dbReference>
<dbReference type="Proteomes" id="UP000000841">
    <property type="component" value="Chromosome"/>
</dbReference>
<keyword evidence="2" id="KW-1185">Reference proteome</keyword>
<protein>
    <submittedName>
        <fullName evidence="1">Uncharacterized protein</fullName>
    </submittedName>
</protein>
<dbReference type="HOGENOM" id="CLU_1149981_0_0_11"/>
<dbReference type="RefSeq" id="WP_015787994.1">
    <property type="nucleotide sequence ID" value="NC_013159.1"/>
</dbReference>